<dbReference type="RefSeq" id="XP_003685720.1">
    <property type="nucleotide sequence ID" value="XM_003685672.1"/>
</dbReference>
<accession>G8BTQ8</accession>
<feature type="compositionally biased region" description="Low complexity" evidence="1">
    <location>
        <begin position="462"/>
        <end position="471"/>
    </location>
</feature>
<feature type="region of interest" description="Disordered" evidence="1">
    <location>
        <begin position="1"/>
        <end position="30"/>
    </location>
</feature>
<feature type="compositionally biased region" description="Basic and acidic residues" evidence="1">
    <location>
        <begin position="232"/>
        <end position="250"/>
    </location>
</feature>
<feature type="region of interest" description="Disordered" evidence="1">
    <location>
        <begin position="451"/>
        <end position="502"/>
    </location>
</feature>
<dbReference type="HOGENOM" id="CLU_041195_1_0_1"/>
<sequence>MINRNDSQRSNRRPFSSTNPFRNALNDSSLQEYNNDKQFMEWTKNNGVQSPPYLSNSGSRHNSNFSFVDSVEEEGPEDDVYAHNGRAHSPVVTRLSTSPTPIASNNPFLGDVAGEGKTFSTESSISQTSDNRNASVRSDSTRNYPTAREEKDRLRQSYMETSNVNRQSESQGYRKKSSPGNFAPPSYEEAAGTKTSRSQYPREKEHRSHRSNSSHGHSSSGNPHRRSYYPDSDQKRESDRERSRDDSRDSRYRHHSSKSSSSKSKRKNKVVIPKNVDSIDKLDVTGLFGGSFHHDGPFDAVTPHRNKNMKAAPVMAFPADGPNSTIGGASSKPSTLNEVFGRDEYADDNNGMARSKGNVDYRRSVYMGSLPSNSSSTLDAIKNHSDVSQFDPKTLTSKVSGPTTIGLGSTTFLDGAPASKTAIRDDVIQHAHQSRGVQRHKSLSQRFNIGRSNTEISHRHGTSSTTNNSSLNDDDIYLSRSSDKTSKGITFDDNAKKESSGNTFLRRVKSLKVSRK</sequence>
<evidence type="ECO:0000313" key="3">
    <source>
        <dbReference type="Proteomes" id="UP000005666"/>
    </source>
</evidence>
<feature type="region of interest" description="Disordered" evidence="1">
    <location>
        <begin position="91"/>
        <end position="272"/>
    </location>
</feature>
<gene>
    <name evidence="2" type="primary">TPHA0E01940</name>
    <name evidence="2" type="ordered locus">TPHA_0E01940</name>
</gene>
<feature type="compositionally biased region" description="Low complexity" evidence="1">
    <location>
        <begin position="213"/>
        <end position="222"/>
    </location>
</feature>
<proteinExistence type="predicted"/>
<dbReference type="GO" id="GO:0030479">
    <property type="term" value="C:actin cortical patch"/>
    <property type="evidence" value="ECO:0007669"/>
    <property type="project" value="EnsemblFungi"/>
</dbReference>
<dbReference type="OMA" id="FPIDGPN"/>
<protein>
    <recommendedName>
        <fullName evidence="4">Pal1 cell morphology protein</fullName>
    </recommendedName>
</protein>
<evidence type="ECO:0000256" key="1">
    <source>
        <dbReference type="SAM" id="MobiDB-lite"/>
    </source>
</evidence>
<feature type="compositionally biased region" description="Basic residues" evidence="1">
    <location>
        <begin position="251"/>
        <end position="269"/>
    </location>
</feature>
<dbReference type="Proteomes" id="UP000005666">
    <property type="component" value="Chromosome 5"/>
</dbReference>
<feature type="compositionally biased region" description="Polar residues" evidence="1">
    <location>
        <begin position="13"/>
        <end position="30"/>
    </location>
</feature>
<dbReference type="PANTHER" id="PTHR28307:SF2">
    <property type="entry name" value="PROTEIN PAL1"/>
    <property type="match status" value="1"/>
</dbReference>
<keyword evidence="3" id="KW-1185">Reference proteome</keyword>
<evidence type="ECO:0000313" key="2">
    <source>
        <dbReference type="EMBL" id="CCE63286.1"/>
    </source>
</evidence>
<dbReference type="PANTHER" id="PTHR28307">
    <property type="entry name" value="PROTEIN PAL1"/>
    <property type="match status" value="1"/>
</dbReference>
<feature type="compositionally biased region" description="Polar residues" evidence="1">
    <location>
        <begin position="94"/>
        <end position="107"/>
    </location>
</feature>
<dbReference type="OrthoDB" id="5352132at2759"/>
<evidence type="ECO:0008006" key="4">
    <source>
        <dbReference type="Google" id="ProtNLM"/>
    </source>
</evidence>
<name>G8BTQ8_TETPH</name>
<dbReference type="AlphaFoldDB" id="G8BTQ8"/>
<reference evidence="2 3" key="1">
    <citation type="journal article" date="2011" name="Proc. Natl. Acad. Sci. U.S.A.">
        <title>Evolutionary erosion of yeast sex chromosomes by mating-type switching accidents.</title>
        <authorList>
            <person name="Gordon J.L."/>
            <person name="Armisen D."/>
            <person name="Proux-Wera E."/>
            <person name="Oheigeartaigh S.S."/>
            <person name="Byrne K.P."/>
            <person name="Wolfe K.H."/>
        </authorList>
    </citation>
    <scope>NUCLEOTIDE SEQUENCE [LARGE SCALE GENOMIC DNA]</scope>
    <source>
        <strain evidence="3">ATCC 24235 / CBS 4417 / NBRC 1672 / NRRL Y-8282 / UCD 70-5</strain>
    </source>
</reference>
<dbReference type="InterPro" id="IPR013226">
    <property type="entry name" value="Pal1"/>
</dbReference>
<dbReference type="KEGG" id="tpf:TPHA_0E01940"/>
<organism evidence="2 3">
    <name type="scientific">Tetrapisispora phaffii (strain ATCC 24235 / CBS 4417 / NBRC 1672 / NRRL Y-8282 / UCD 70-5)</name>
    <name type="common">Yeast</name>
    <name type="synonym">Fabospora phaffii</name>
    <dbReference type="NCBI Taxonomy" id="1071381"/>
    <lineage>
        <taxon>Eukaryota</taxon>
        <taxon>Fungi</taxon>
        <taxon>Dikarya</taxon>
        <taxon>Ascomycota</taxon>
        <taxon>Saccharomycotina</taxon>
        <taxon>Saccharomycetes</taxon>
        <taxon>Saccharomycetales</taxon>
        <taxon>Saccharomycetaceae</taxon>
        <taxon>Tetrapisispora</taxon>
    </lineage>
</organism>
<feature type="compositionally biased region" description="Polar residues" evidence="1">
    <location>
        <begin position="158"/>
        <end position="171"/>
    </location>
</feature>
<dbReference type="eggNOG" id="ENOG502QPHY">
    <property type="taxonomic scope" value="Eukaryota"/>
</dbReference>
<feature type="compositionally biased region" description="Polar residues" evidence="1">
    <location>
        <begin position="118"/>
        <end position="144"/>
    </location>
</feature>
<dbReference type="GeneID" id="11531356"/>
<dbReference type="Pfam" id="PF08316">
    <property type="entry name" value="Pal1"/>
    <property type="match status" value="1"/>
</dbReference>
<dbReference type="EMBL" id="HE612860">
    <property type="protein sequence ID" value="CCE63286.1"/>
    <property type="molecule type" value="Genomic_DNA"/>
</dbReference>